<reference evidence="3" key="1">
    <citation type="journal article" date="2019" name="Int. J. Syst. Evol. Microbiol.">
        <title>The Global Catalogue of Microorganisms (GCM) 10K type strain sequencing project: providing services to taxonomists for standard genome sequencing and annotation.</title>
        <authorList>
            <consortium name="The Broad Institute Genomics Platform"/>
            <consortium name="The Broad Institute Genome Sequencing Center for Infectious Disease"/>
            <person name="Wu L."/>
            <person name="Ma J."/>
        </authorList>
    </citation>
    <scope>NUCLEOTIDE SEQUENCE [LARGE SCALE GENOMIC DNA]</scope>
    <source>
        <strain evidence="3">JCM 18657</strain>
    </source>
</reference>
<feature type="transmembrane region" description="Helical" evidence="1">
    <location>
        <begin position="6"/>
        <end position="24"/>
    </location>
</feature>
<organism evidence="2 3">
    <name type="scientific">Paenibacillus thermoaerophilus</name>
    <dbReference type="NCBI Taxonomy" id="1215385"/>
    <lineage>
        <taxon>Bacteria</taxon>
        <taxon>Bacillati</taxon>
        <taxon>Bacillota</taxon>
        <taxon>Bacilli</taxon>
        <taxon>Bacillales</taxon>
        <taxon>Paenibacillaceae</taxon>
        <taxon>Paenibacillus</taxon>
    </lineage>
</organism>
<evidence type="ECO:0000313" key="2">
    <source>
        <dbReference type="EMBL" id="MFC7749349.1"/>
    </source>
</evidence>
<keyword evidence="1" id="KW-1133">Transmembrane helix</keyword>
<name>A0ABW2V3A0_9BACL</name>
<dbReference type="Proteomes" id="UP001596528">
    <property type="component" value="Unassembled WGS sequence"/>
</dbReference>
<accession>A0ABW2V3A0</accession>
<evidence type="ECO:0000313" key="3">
    <source>
        <dbReference type="Proteomes" id="UP001596528"/>
    </source>
</evidence>
<evidence type="ECO:0000256" key="1">
    <source>
        <dbReference type="SAM" id="Phobius"/>
    </source>
</evidence>
<dbReference type="RefSeq" id="WP_138789571.1">
    <property type="nucleotide sequence ID" value="NZ_JBHTGQ010000011.1"/>
</dbReference>
<proteinExistence type="predicted"/>
<protein>
    <submittedName>
        <fullName evidence="2">Uncharacterized protein</fullName>
    </submittedName>
</protein>
<keyword evidence="1" id="KW-0472">Membrane</keyword>
<keyword evidence="3" id="KW-1185">Reference proteome</keyword>
<keyword evidence="1" id="KW-0812">Transmembrane</keyword>
<comment type="caution">
    <text evidence="2">The sequence shown here is derived from an EMBL/GenBank/DDBJ whole genome shotgun (WGS) entry which is preliminary data.</text>
</comment>
<dbReference type="EMBL" id="JBHTGQ010000011">
    <property type="protein sequence ID" value="MFC7749349.1"/>
    <property type="molecule type" value="Genomic_DNA"/>
</dbReference>
<sequence>MKSRVLLILVTLIIISIGTFYLFYMQYQPDGKVRGAESLRNADRNVKIKQIFSQISDPDLFSYGAEIYVKMENQESSSLQFEEEPMFEIKKLYRDEGEFPDLTATKLPPGSKIYKVVDSPNLTLLAVYINDHYVLYKKY</sequence>
<gene>
    <name evidence="2" type="ORF">ACFQWB_05245</name>
</gene>